<keyword evidence="1" id="KW-1133">Transmembrane helix</keyword>
<dbReference type="InterPro" id="IPR036259">
    <property type="entry name" value="MFS_trans_sf"/>
</dbReference>
<evidence type="ECO:0000256" key="1">
    <source>
        <dbReference type="SAM" id="Phobius"/>
    </source>
</evidence>
<dbReference type="Proteomes" id="UP000321863">
    <property type="component" value="Unassembled WGS sequence"/>
</dbReference>
<name>A0A511YGZ4_9FLAO</name>
<dbReference type="Gene3D" id="1.20.1250.20">
    <property type="entry name" value="MFS general substrate transporter like domains"/>
    <property type="match status" value="1"/>
</dbReference>
<gene>
    <name evidence="2" type="ORF">CHA01nite_02010</name>
</gene>
<keyword evidence="3" id="KW-1185">Reference proteome</keyword>
<proteinExistence type="predicted"/>
<protein>
    <recommendedName>
        <fullName evidence="4">Competence protein</fullName>
    </recommendedName>
</protein>
<dbReference type="Pfam" id="PF07332">
    <property type="entry name" value="Phage_holin_3_6"/>
    <property type="match status" value="1"/>
</dbReference>
<sequence length="115" mass="12944">MKVPFFITSNKKTMIETIKEYVSKRIDLLKIEATEKSSLSAGAITYFVAMLVAFGFFIILFNFGIAFLIGEALGNQSYGFLIVAGFYLLIMILVMVFKKKIVNSVADQVIKFLNH</sequence>
<evidence type="ECO:0000313" key="3">
    <source>
        <dbReference type="Proteomes" id="UP000321863"/>
    </source>
</evidence>
<keyword evidence="1" id="KW-0472">Membrane</keyword>
<accession>A0A511YGZ4</accession>
<feature type="transmembrane region" description="Helical" evidence="1">
    <location>
        <begin position="76"/>
        <end position="97"/>
    </location>
</feature>
<dbReference type="InterPro" id="IPR009937">
    <property type="entry name" value="Phage_holin_3_6"/>
</dbReference>
<evidence type="ECO:0008006" key="4">
    <source>
        <dbReference type="Google" id="ProtNLM"/>
    </source>
</evidence>
<feature type="transmembrane region" description="Helical" evidence="1">
    <location>
        <begin position="46"/>
        <end position="70"/>
    </location>
</feature>
<reference evidence="2 3" key="1">
    <citation type="submission" date="2019-07" db="EMBL/GenBank/DDBJ databases">
        <title>Whole genome shotgun sequence of Chryseobacterium hagamense NBRC 105253.</title>
        <authorList>
            <person name="Hosoyama A."/>
            <person name="Uohara A."/>
            <person name="Ohji S."/>
            <person name="Ichikawa N."/>
        </authorList>
    </citation>
    <scope>NUCLEOTIDE SEQUENCE [LARGE SCALE GENOMIC DNA]</scope>
    <source>
        <strain evidence="2 3">NBRC 105253</strain>
    </source>
</reference>
<evidence type="ECO:0000313" key="2">
    <source>
        <dbReference type="EMBL" id="GEN74461.1"/>
    </source>
</evidence>
<keyword evidence="1" id="KW-0812">Transmembrane</keyword>
<dbReference type="AlphaFoldDB" id="A0A511YGZ4"/>
<dbReference type="EMBL" id="BJYJ01000001">
    <property type="protein sequence ID" value="GEN74461.1"/>
    <property type="molecule type" value="Genomic_DNA"/>
</dbReference>
<comment type="caution">
    <text evidence="2">The sequence shown here is derived from an EMBL/GenBank/DDBJ whole genome shotgun (WGS) entry which is preliminary data.</text>
</comment>
<organism evidence="2 3">
    <name type="scientific">Chryseobacterium hagamense</name>
    <dbReference type="NCBI Taxonomy" id="395935"/>
    <lineage>
        <taxon>Bacteria</taxon>
        <taxon>Pseudomonadati</taxon>
        <taxon>Bacteroidota</taxon>
        <taxon>Flavobacteriia</taxon>
        <taxon>Flavobacteriales</taxon>
        <taxon>Weeksellaceae</taxon>
        <taxon>Chryseobacterium group</taxon>
        <taxon>Chryseobacterium</taxon>
    </lineage>
</organism>